<accession>A0ABU6AF92</accession>
<dbReference type="EMBL" id="JAWLNX010000016">
    <property type="protein sequence ID" value="MEB3370064.1"/>
    <property type="molecule type" value="Genomic_DNA"/>
</dbReference>
<sequence>MQLAVRRTSKGVHLTAAGRAAATQARNVLQEVGRLTGHDEGEVGTFTVGCFPSVSAQVIPEIVELLARRRPKVHVDIVEAPAAELQDRMLRGQIDLCFLYEVQLLKEIEPIVLRERWFKVAVAADHPLADRPVVHVADLADHPGALLNIEPASYLNETLLRRFGVTPQISYRSSDIQTIRAIVGRGLAWSLLMTEVQASHDGRPLKFLQIAEQVGTNSLVAALPRGIRATAVVDEVIAHCRRVLPA</sequence>
<comment type="similarity">
    <text evidence="1">Belongs to the LysR transcriptional regulatory family.</text>
</comment>
<protein>
    <submittedName>
        <fullName evidence="6">LysR substrate-binding domain-containing protein</fullName>
    </submittedName>
</protein>
<keyword evidence="7" id="KW-1185">Reference proteome</keyword>
<organism evidence="6 7">
    <name type="scientific">Saccharopolyspora mangrovi</name>
    <dbReference type="NCBI Taxonomy" id="3082379"/>
    <lineage>
        <taxon>Bacteria</taxon>
        <taxon>Bacillati</taxon>
        <taxon>Actinomycetota</taxon>
        <taxon>Actinomycetes</taxon>
        <taxon>Pseudonocardiales</taxon>
        <taxon>Pseudonocardiaceae</taxon>
        <taxon>Saccharopolyspora</taxon>
    </lineage>
</organism>
<name>A0ABU6AF92_9PSEU</name>
<feature type="domain" description="LysR substrate-binding" evidence="5">
    <location>
        <begin position="40"/>
        <end position="244"/>
    </location>
</feature>
<evidence type="ECO:0000259" key="5">
    <source>
        <dbReference type="Pfam" id="PF03466"/>
    </source>
</evidence>
<reference evidence="6 7" key="1">
    <citation type="submission" date="2023-10" db="EMBL/GenBank/DDBJ databases">
        <title>Saccharopolyspora sp. nov., isolated from mangrove soil.</title>
        <authorList>
            <person name="Lu Y."/>
            <person name="Liu W."/>
        </authorList>
    </citation>
    <scope>NUCLEOTIDE SEQUENCE [LARGE SCALE GENOMIC DNA]</scope>
    <source>
        <strain evidence="6 7">S2-29</strain>
    </source>
</reference>
<evidence type="ECO:0000313" key="7">
    <source>
        <dbReference type="Proteomes" id="UP001327093"/>
    </source>
</evidence>
<evidence type="ECO:0000256" key="1">
    <source>
        <dbReference type="ARBA" id="ARBA00009437"/>
    </source>
</evidence>
<keyword evidence="2" id="KW-0805">Transcription regulation</keyword>
<keyword evidence="3" id="KW-0238">DNA-binding</keyword>
<keyword evidence="4" id="KW-0804">Transcription</keyword>
<dbReference type="SUPFAM" id="SSF53850">
    <property type="entry name" value="Periplasmic binding protein-like II"/>
    <property type="match status" value="1"/>
</dbReference>
<dbReference type="PANTHER" id="PTHR30346">
    <property type="entry name" value="TRANSCRIPTIONAL DUAL REGULATOR HCAR-RELATED"/>
    <property type="match status" value="1"/>
</dbReference>
<dbReference type="Pfam" id="PF03466">
    <property type="entry name" value="LysR_substrate"/>
    <property type="match status" value="1"/>
</dbReference>
<evidence type="ECO:0000256" key="3">
    <source>
        <dbReference type="ARBA" id="ARBA00023125"/>
    </source>
</evidence>
<evidence type="ECO:0000313" key="6">
    <source>
        <dbReference type="EMBL" id="MEB3370064.1"/>
    </source>
</evidence>
<evidence type="ECO:0000256" key="4">
    <source>
        <dbReference type="ARBA" id="ARBA00023163"/>
    </source>
</evidence>
<dbReference type="Proteomes" id="UP001327093">
    <property type="component" value="Unassembled WGS sequence"/>
</dbReference>
<dbReference type="PANTHER" id="PTHR30346:SF0">
    <property type="entry name" value="HCA OPERON TRANSCRIPTIONAL ACTIVATOR HCAR"/>
    <property type="match status" value="1"/>
</dbReference>
<gene>
    <name evidence="6" type="ORF">R4I43_21880</name>
</gene>
<proteinExistence type="inferred from homology"/>
<comment type="caution">
    <text evidence="6">The sequence shown here is derived from an EMBL/GenBank/DDBJ whole genome shotgun (WGS) entry which is preliminary data.</text>
</comment>
<dbReference type="InterPro" id="IPR005119">
    <property type="entry name" value="LysR_subst-bd"/>
</dbReference>
<dbReference type="Gene3D" id="3.40.190.10">
    <property type="entry name" value="Periplasmic binding protein-like II"/>
    <property type="match status" value="2"/>
</dbReference>
<evidence type="ECO:0000256" key="2">
    <source>
        <dbReference type="ARBA" id="ARBA00023015"/>
    </source>
</evidence>